<protein>
    <recommendedName>
        <fullName evidence="2">thymidylate synthase</fullName>
        <ecNumber evidence="2">2.1.1.45</ecNumber>
    </recommendedName>
</protein>
<feature type="domain" description="FAD-dependent oxidoreductase 2 FAD-binding" evidence="7">
    <location>
        <begin position="4"/>
        <end position="33"/>
    </location>
</feature>
<dbReference type="InterPro" id="IPR050097">
    <property type="entry name" value="Ferredoxin-NADP_redctase_2"/>
</dbReference>
<dbReference type="SUPFAM" id="SSF52540">
    <property type="entry name" value="P-loop containing nucleoside triphosphate hydrolases"/>
    <property type="match status" value="1"/>
</dbReference>
<dbReference type="Gene3D" id="3.40.50.300">
    <property type="entry name" value="P-loop containing nucleotide triphosphate hydrolases"/>
    <property type="match status" value="2"/>
</dbReference>
<keyword evidence="3" id="KW-0285">Flavoprotein</keyword>
<dbReference type="EMBL" id="CAMKVN010003149">
    <property type="protein sequence ID" value="CAI2183858.1"/>
    <property type="molecule type" value="Genomic_DNA"/>
</dbReference>
<dbReference type="GO" id="GO:0016491">
    <property type="term" value="F:oxidoreductase activity"/>
    <property type="evidence" value="ECO:0007669"/>
    <property type="project" value="UniProtKB-KW"/>
</dbReference>
<dbReference type="PANTHER" id="PTHR48105">
    <property type="entry name" value="THIOREDOXIN REDUCTASE 1-RELATED-RELATED"/>
    <property type="match status" value="1"/>
</dbReference>
<dbReference type="Pfam" id="PF00303">
    <property type="entry name" value="Thymidylat_synt"/>
    <property type="match status" value="1"/>
</dbReference>
<organism evidence="9 10">
    <name type="scientific">Funneliformis geosporum</name>
    <dbReference type="NCBI Taxonomy" id="1117311"/>
    <lineage>
        <taxon>Eukaryota</taxon>
        <taxon>Fungi</taxon>
        <taxon>Fungi incertae sedis</taxon>
        <taxon>Mucoromycota</taxon>
        <taxon>Glomeromycotina</taxon>
        <taxon>Glomeromycetes</taxon>
        <taxon>Glomerales</taxon>
        <taxon>Glomeraceae</taxon>
        <taxon>Funneliformis</taxon>
    </lineage>
</organism>
<dbReference type="GO" id="GO:0005524">
    <property type="term" value="F:ATP binding"/>
    <property type="evidence" value="ECO:0007669"/>
    <property type="project" value="InterPro"/>
</dbReference>
<dbReference type="GO" id="GO:0004799">
    <property type="term" value="F:thymidylate synthase activity"/>
    <property type="evidence" value="ECO:0007669"/>
    <property type="project" value="UniProtKB-EC"/>
</dbReference>
<dbReference type="GO" id="GO:0097237">
    <property type="term" value="P:cellular response to toxic substance"/>
    <property type="evidence" value="ECO:0007669"/>
    <property type="project" value="UniProtKB-ARBA"/>
</dbReference>
<dbReference type="SUPFAM" id="SSF51905">
    <property type="entry name" value="FAD/NAD(P)-binding domain"/>
    <property type="match status" value="1"/>
</dbReference>
<proteinExistence type="inferred from homology"/>
<evidence type="ECO:0000313" key="10">
    <source>
        <dbReference type="Proteomes" id="UP001153678"/>
    </source>
</evidence>
<dbReference type="OrthoDB" id="7777654at2759"/>
<dbReference type="Gene3D" id="3.30.572.10">
    <property type="entry name" value="Thymidylate synthase/dCMP hydroxymethylase domain"/>
    <property type="match status" value="1"/>
</dbReference>
<sequence>MSYDLIIIGAGPAGLTAAIYARRALLKCLILEKYLSGGKLNKTEDEGNFIIKTNEGNDLISKSVIIASGAIENKLRIKGEKELTNRGVSSCAICDGFLFRGKEVVVVGGGYSALETALYMSNIASRVYLIHRRDNFRAEKAIVERAEHNPKINFLLNAILTEIQGKETVEKVIISNLLDHQKSELSVHAVFPCIGLSPFSSFTHELGICDGERYIAIKEDCSTSVPGLFAAGDVARINQNKIKQIVTAIAEGAIAAQSVIKSSPDYQGENLKEFIEKIRMDNNFAQKYGNLGAVYGVPFNIASYSLLTSLLAQVCGYKPGEFIHIIGDAHIYLNHIKQVQAQLKREPQKLPTLKLNSEIKSLFDFRFEDISLENYEPYPPIKGKLQVFSGDKVIIVGENGVGKSTLFKIMKDLVHPFDGAVKTEGNIGYLPQSFEKFSLCSGFRLMRIISQLQLTSSILERKFSTLSGGEKVKIHLAALCFQNPEVLLLDEPTNHLDETGIK</sequence>
<dbReference type="GO" id="GO:0006231">
    <property type="term" value="P:dTMP biosynthetic process"/>
    <property type="evidence" value="ECO:0007669"/>
    <property type="project" value="InterPro"/>
</dbReference>
<gene>
    <name evidence="9" type="ORF">FWILDA_LOCUS11289</name>
</gene>
<evidence type="ECO:0000256" key="5">
    <source>
        <dbReference type="ARBA" id="ARBA00023002"/>
    </source>
</evidence>
<dbReference type="InterPro" id="IPR000398">
    <property type="entry name" value="Thymidylate_synthase"/>
</dbReference>
<dbReference type="Proteomes" id="UP001153678">
    <property type="component" value="Unassembled WGS sequence"/>
</dbReference>
<dbReference type="GO" id="GO:0016887">
    <property type="term" value="F:ATP hydrolysis activity"/>
    <property type="evidence" value="ECO:0007669"/>
    <property type="project" value="InterPro"/>
</dbReference>
<keyword evidence="10" id="KW-1185">Reference proteome</keyword>
<dbReference type="AlphaFoldDB" id="A0A9W4SWC1"/>
<dbReference type="SUPFAM" id="SSF55831">
    <property type="entry name" value="Thymidylate synthase/dCMP hydroxymethylase"/>
    <property type="match status" value="1"/>
</dbReference>
<feature type="domain" description="FAD/NAD(P)-binding" evidence="8">
    <location>
        <begin position="42"/>
        <end position="252"/>
    </location>
</feature>
<keyword evidence="4" id="KW-0808">Transferase</keyword>
<dbReference type="InterPro" id="IPR003953">
    <property type="entry name" value="FAD-dep_OxRdtase_2_FAD-bd"/>
</dbReference>
<dbReference type="PRINTS" id="PR00469">
    <property type="entry name" value="PNDRDTASEII"/>
</dbReference>
<evidence type="ECO:0000313" key="9">
    <source>
        <dbReference type="EMBL" id="CAI2183858.1"/>
    </source>
</evidence>
<dbReference type="NCBIfam" id="TIGR03284">
    <property type="entry name" value="thym_sym"/>
    <property type="match status" value="1"/>
</dbReference>
<comment type="similarity">
    <text evidence="1">Belongs to the class-II pyridine nucleotide-disulfide oxidoreductase family.</text>
</comment>
<dbReference type="InterPro" id="IPR023753">
    <property type="entry name" value="FAD/NAD-binding_dom"/>
</dbReference>
<evidence type="ECO:0000256" key="1">
    <source>
        <dbReference type="ARBA" id="ARBA00009333"/>
    </source>
</evidence>
<evidence type="ECO:0000256" key="3">
    <source>
        <dbReference type="ARBA" id="ARBA00022630"/>
    </source>
</evidence>
<dbReference type="Pfam" id="PF07992">
    <property type="entry name" value="Pyr_redox_2"/>
    <property type="match status" value="1"/>
</dbReference>
<dbReference type="InterPro" id="IPR027417">
    <property type="entry name" value="P-loop_NTPase"/>
</dbReference>
<comment type="caution">
    <text evidence="9">The sequence shown here is derived from an EMBL/GenBank/DDBJ whole genome shotgun (WGS) entry which is preliminary data.</text>
</comment>
<feature type="domain" description="Thymidylate synthase/dCMP hydroxymethylase" evidence="6">
    <location>
        <begin position="295"/>
        <end position="386"/>
    </location>
</feature>
<name>A0A9W4SWC1_9GLOM</name>
<dbReference type="EC" id="2.1.1.45" evidence="2"/>
<dbReference type="Gene3D" id="3.50.50.60">
    <property type="entry name" value="FAD/NAD(P)-binding domain"/>
    <property type="match status" value="2"/>
</dbReference>
<dbReference type="InterPro" id="IPR036926">
    <property type="entry name" value="Thymidate_synth/dCMP_Mease_sf"/>
</dbReference>
<evidence type="ECO:0000259" key="8">
    <source>
        <dbReference type="Pfam" id="PF07992"/>
    </source>
</evidence>
<dbReference type="InterPro" id="IPR023451">
    <property type="entry name" value="Thymidate_synth/dCMP_Mease_dom"/>
</dbReference>
<evidence type="ECO:0000259" key="7">
    <source>
        <dbReference type="Pfam" id="PF00890"/>
    </source>
</evidence>
<dbReference type="Pfam" id="PF00890">
    <property type="entry name" value="FAD_binding_2"/>
    <property type="match status" value="1"/>
</dbReference>
<evidence type="ECO:0000259" key="6">
    <source>
        <dbReference type="Pfam" id="PF00303"/>
    </source>
</evidence>
<accession>A0A9W4SWC1</accession>
<reference evidence="9" key="1">
    <citation type="submission" date="2022-08" db="EMBL/GenBank/DDBJ databases">
        <authorList>
            <person name="Kallberg Y."/>
            <person name="Tangrot J."/>
            <person name="Rosling A."/>
        </authorList>
    </citation>
    <scope>NUCLEOTIDE SEQUENCE</scope>
    <source>
        <strain evidence="9">Wild A</strain>
    </source>
</reference>
<dbReference type="PRINTS" id="PR00368">
    <property type="entry name" value="FADPNR"/>
</dbReference>
<keyword evidence="5" id="KW-0560">Oxidoreductase</keyword>
<evidence type="ECO:0000256" key="2">
    <source>
        <dbReference type="ARBA" id="ARBA00011947"/>
    </source>
</evidence>
<evidence type="ECO:0000256" key="4">
    <source>
        <dbReference type="ARBA" id="ARBA00022679"/>
    </source>
</evidence>
<dbReference type="InterPro" id="IPR036188">
    <property type="entry name" value="FAD/NAD-bd_sf"/>
</dbReference>